<evidence type="ECO:0000256" key="3">
    <source>
        <dbReference type="SAM" id="MobiDB-lite"/>
    </source>
</evidence>
<feature type="domain" description="HTH luxR-type" evidence="4">
    <location>
        <begin position="794"/>
        <end position="857"/>
    </location>
</feature>
<dbReference type="InterPro" id="IPR016032">
    <property type="entry name" value="Sig_transdc_resp-reg_C-effctor"/>
</dbReference>
<evidence type="ECO:0000259" key="4">
    <source>
        <dbReference type="PROSITE" id="PS50043"/>
    </source>
</evidence>
<name>A0ABP6RNY2_9PSEU</name>
<evidence type="ECO:0000256" key="2">
    <source>
        <dbReference type="ARBA" id="ARBA00022840"/>
    </source>
</evidence>
<evidence type="ECO:0000313" key="5">
    <source>
        <dbReference type="EMBL" id="GAA3356448.1"/>
    </source>
</evidence>
<dbReference type="EMBL" id="BAAAYK010000038">
    <property type="protein sequence ID" value="GAA3356448.1"/>
    <property type="molecule type" value="Genomic_DNA"/>
</dbReference>
<reference evidence="6" key="1">
    <citation type="journal article" date="2019" name="Int. J. Syst. Evol. Microbiol.">
        <title>The Global Catalogue of Microorganisms (GCM) 10K type strain sequencing project: providing services to taxonomists for standard genome sequencing and annotation.</title>
        <authorList>
            <consortium name="The Broad Institute Genomics Platform"/>
            <consortium name="The Broad Institute Genome Sequencing Center for Infectious Disease"/>
            <person name="Wu L."/>
            <person name="Ma J."/>
        </authorList>
    </citation>
    <scope>NUCLEOTIDE SEQUENCE [LARGE SCALE GENOMIC DNA]</scope>
    <source>
        <strain evidence="6">JCM 9687</strain>
    </source>
</reference>
<evidence type="ECO:0000256" key="1">
    <source>
        <dbReference type="ARBA" id="ARBA00022741"/>
    </source>
</evidence>
<dbReference type="PROSITE" id="PS50043">
    <property type="entry name" value="HTH_LUXR_2"/>
    <property type="match status" value="1"/>
</dbReference>
<keyword evidence="1" id="KW-0547">Nucleotide-binding</keyword>
<feature type="region of interest" description="Disordered" evidence="3">
    <location>
        <begin position="1"/>
        <end position="20"/>
    </location>
</feature>
<dbReference type="Pfam" id="PF00196">
    <property type="entry name" value="GerE"/>
    <property type="match status" value="1"/>
</dbReference>
<keyword evidence="6" id="KW-1185">Reference proteome</keyword>
<dbReference type="InterPro" id="IPR027417">
    <property type="entry name" value="P-loop_NTPase"/>
</dbReference>
<dbReference type="CDD" id="cd06170">
    <property type="entry name" value="LuxR_C_like"/>
    <property type="match status" value="1"/>
</dbReference>
<evidence type="ECO:0000313" key="6">
    <source>
        <dbReference type="Proteomes" id="UP001500483"/>
    </source>
</evidence>
<dbReference type="InterPro" id="IPR041664">
    <property type="entry name" value="AAA_16"/>
</dbReference>
<dbReference type="SUPFAM" id="SSF52540">
    <property type="entry name" value="P-loop containing nucleoside triphosphate hydrolases"/>
    <property type="match status" value="1"/>
</dbReference>
<keyword evidence="2" id="KW-0067">ATP-binding</keyword>
<organism evidence="5 6">
    <name type="scientific">Saccharopolyspora gregorii</name>
    <dbReference type="NCBI Taxonomy" id="33914"/>
    <lineage>
        <taxon>Bacteria</taxon>
        <taxon>Bacillati</taxon>
        <taxon>Actinomycetota</taxon>
        <taxon>Actinomycetes</taxon>
        <taxon>Pseudonocardiales</taxon>
        <taxon>Pseudonocardiaceae</taxon>
        <taxon>Saccharopolyspora</taxon>
    </lineage>
</organism>
<dbReference type="PANTHER" id="PTHR16305:SF35">
    <property type="entry name" value="TRANSCRIPTIONAL ACTIVATOR DOMAIN"/>
    <property type="match status" value="1"/>
</dbReference>
<dbReference type="PRINTS" id="PR00038">
    <property type="entry name" value="HTHLUXR"/>
</dbReference>
<dbReference type="Gene3D" id="1.10.10.10">
    <property type="entry name" value="Winged helix-like DNA-binding domain superfamily/Winged helix DNA-binding domain"/>
    <property type="match status" value="1"/>
</dbReference>
<dbReference type="PANTHER" id="PTHR16305">
    <property type="entry name" value="TESTICULAR SOLUBLE ADENYLYL CYCLASE"/>
    <property type="match status" value="1"/>
</dbReference>
<comment type="caution">
    <text evidence="5">The sequence shown here is derived from an EMBL/GenBank/DDBJ whole genome shotgun (WGS) entry which is preliminary data.</text>
</comment>
<dbReference type="SUPFAM" id="SSF46894">
    <property type="entry name" value="C-terminal effector domain of the bipartite response regulators"/>
    <property type="match status" value="1"/>
</dbReference>
<proteinExistence type="predicted"/>
<accession>A0ABP6RNY2</accession>
<gene>
    <name evidence="5" type="ORF">GCM10020366_20550</name>
</gene>
<dbReference type="SMART" id="SM00421">
    <property type="entry name" value="HTH_LUXR"/>
    <property type="match status" value="1"/>
</dbReference>
<dbReference type="InterPro" id="IPR036388">
    <property type="entry name" value="WH-like_DNA-bd_sf"/>
</dbReference>
<dbReference type="RefSeq" id="WP_344931341.1">
    <property type="nucleotide sequence ID" value="NZ_BAAAYK010000038.1"/>
</dbReference>
<protein>
    <recommendedName>
        <fullName evidence="4">HTH luxR-type domain-containing protein</fullName>
    </recommendedName>
</protein>
<dbReference type="InterPro" id="IPR000792">
    <property type="entry name" value="Tscrpt_reg_LuxR_C"/>
</dbReference>
<sequence length="857" mass="90970">MVAVHDAPGRSSAAPRQHELVGRDDELRVVGGLVADLARGRSGLLTINGAPGSGRSALLEAMLADARAAGLNTAAAQSSPLETDVPYSTAAQQIALLCPPEQLTRISSAWAEGAATNAPIPFLRKQILDVAARRPLLLAVDDHQWIDPWSLAWCHAMLRHLDRAPVLMVRTVRDTAPETDGGARWDETVPVPPRRVRLGPLAVPDVAELLSRYGPADRDFAAAATTETAGNPAVLRLVLEEFHRAGLGFESRHVPRLRVHAADAVAHLVGRTLRGLPADHVELLRAITFCGGEFDFELACALAGLHGHAAARARTSLRHLGLICESTEDGVPRASSPAVATGVLAEMEPAEREELHGRAAEIGHRAAVEPCALADMLLNAPQMRRRWVVETLVEAAERHRQEGRHERATELLRRALREPVPGDCRQRLLTRLAAIEVAHAPAASDGRLRQVLTDAVGTGDTALLVQAADLLVARGDSETGRRELATVCARVRSPALDALGLLADELCAPAPEPLAVRLPPVPEEAADPAQAGLLAWRCARLGRRPDLVRTLAREALADRDPELPLATRIAACHALACRDDAAEAAAGLTAVIFDAGRRGARAAAAYALVQRAVLAAKDERCPAAGADLAAAVRQLPLHCWHPALLPHYLAARIGALLRLEDVAGAERVAAAELPLGAERGMGFAYLLHARGELRLATGDPATALGYFQECGRMLRAKEWLNPAVLSWRMPAAIAQGRLGAARAATRLIGEELELAERWGMPGLLEPVHRKALSALALAGSGPAGPGAAGIPRMGAALPAALSVPERRAASLAARGLSNKDIAQELGVTVRTVELRLTKSYRKLGIEGRAQLPPDLAE</sequence>
<dbReference type="Proteomes" id="UP001500483">
    <property type="component" value="Unassembled WGS sequence"/>
</dbReference>
<dbReference type="Pfam" id="PF13191">
    <property type="entry name" value="AAA_16"/>
    <property type="match status" value="1"/>
</dbReference>